<sequence length="326" mass="35971">MRWTSDNDQLLLLKILETHDLSVDTKKVAEAWPGTDPSNRPTPRAITERLVKMRQMAKASNNNTEGHFSIGKGTGTSTGNTVSTPRKPRKSATTTPKTPTSGKRKHGAKSDAAIDDDGDALVKEEGEETPRKKPLRPASAGVNQGQAGVSLKAEPSDDVFMEDGSPKRVRRASALPPGMVQTYDGDDSQTELDSSVSEYLPEDSLKESEYRMPSNLHQESVKGDSPYHPPFSIQGPEDLTPITFIPSTYPLVTFRGQHVDFISLQPRQSWTRTDTLDVPSDTKKDHLQTTVKLPCWIGDNVVEPKDNEDDRLSWYGPMSNVEFAIV</sequence>
<proteinExistence type="predicted"/>
<reference evidence="3" key="1">
    <citation type="submission" date="2019-04" db="EMBL/GenBank/DDBJ databases">
        <title>Friends and foes A comparative genomics studyof 23 Aspergillus species from section Flavi.</title>
        <authorList>
            <consortium name="DOE Joint Genome Institute"/>
            <person name="Kjaerbolling I."/>
            <person name="Vesth T."/>
            <person name="Frisvad J.C."/>
            <person name="Nybo J.L."/>
            <person name="Theobald S."/>
            <person name="Kildgaard S."/>
            <person name="Isbrandt T."/>
            <person name="Kuo A."/>
            <person name="Sato A."/>
            <person name="Lyhne E.K."/>
            <person name="Kogle M.E."/>
            <person name="Wiebenga A."/>
            <person name="Kun R.S."/>
            <person name="Lubbers R.J."/>
            <person name="Makela M.R."/>
            <person name="Barry K."/>
            <person name="Chovatia M."/>
            <person name="Clum A."/>
            <person name="Daum C."/>
            <person name="Haridas S."/>
            <person name="He G."/>
            <person name="LaButti K."/>
            <person name="Lipzen A."/>
            <person name="Mondo S."/>
            <person name="Riley R."/>
            <person name="Salamov A."/>
            <person name="Simmons B.A."/>
            <person name="Magnuson J.K."/>
            <person name="Henrissat B."/>
            <person name="Mortensen U.H."/>
            <person name="Larsen T.O."/>
            <person name="Devries R.P."/>
            <person name="Grigoriev I.V."/>
            <person name="Machida M."/>
            <person name="Baker S.E."/>
            <person name="Andersen M.R."/>
        </authorList>
    </citation>
    <scope>NUCLEOTIDE SEQUENCE [LARGE SCALE GENOMIC DNA]</scope>
    <source>
        <strain evidence="3">CBS 553.77</strain>
    </source>
</reference>
<organism evidence="2 3">
    <name type="scientific">Aspergillus coremiiformis</name>
    <dbReference type="NCBI Taxonomy" id="138285"/>
    <lineage>
        <taxon>Eukaryota</taxon>
        <taxon>Fungi</taxon>
        <taxon>Dikarya</taxon>
        <taxon>Ascomycota</taxon>
        <taxon>Pezizomycotina</taxon>
        <taxon>Eurotiomycetes</taxon>
        <taxon>Eurotiomycetidae</taxon>
        <taxon>Eurotiales</taxon>
        <taxon>Aspergillaceae</taxon>
        <taxon>Aspergillus</taxon>
        <taxon>Aspergillus subgen. Circumdati</taxon>
    </lineage>
</organism>
<dbReference type="OrthoDB" id="5420368at2759"/>
<feature type="region of interest" description="Disordered" evidence="1">
    <location>
        <begin position="58"/>
        <end position="170"/>
    </location>
</feature>
<protein>
    <submittedName>
        <fullName evidence="2">Uncharacterized protein</fullName>
    </submittedName>
</protein>
<evidence type="ECO:0000313" key="3">
    <source>
        <dbReference type="Proteomes" id="UP000327118"/>
    </source>
</evidence>
<dbReference type="Proteomes" id="UP000327118">
    <property type="component" value="Unassembled WGS sequence"/>
</dbReference>
<feature type="compositionally biased region" description="Low complexity" evidence="1">
    <location>
        <begin position="69"/>
        <end position="101"/>
    </location>
</feature>
<accession>A0A5N6ZI66</accession>
<dbReference type="AlphaFoldDB" id="A0A5N6ZI66"/>
<dbReference type="EMBL" id="ML739036">
    <property type="protein sequence ID" value="KAE8356626.1"/>
    <property type="molecule type" value="Genomic_DNA"/>
</dbReference>
<evidence type="ECO:0000256" key="1">
    <source>
        <dbReference type="SAM" id="MobiDB-lite"/>
    </source>
</evidence>
<name>A0A5N6ZI66_9EURO</name>
<feature type="compositionally biased region" description="Basic and acidic residues" evidence="1">
    <location>
        <begin position="120"/>
        <end position="131"/>
    </location>
</feature>
<evidence type="ECO:0000313" key="2">
    <source>
        <dbReference type="EMBL" id="KAE8356626.1"/>
    </source>
</evidence>
<gene>
    <name evidence="2" type="ORF">BDV28DRAFT_144951</name>
</gene>
<keyword evidence="3" id="KW-1185">Reference proteome</keyword>